<organism evidence="1 2">
    <name type="scientific">Candidatus Magnetobacterium bavaricum</name>
    <dbReference type="NCBI Taxonomy" id="29290"/>
    <lineage>
        <taxon>Bacteria</taxon>
        <taxon>Pseudomonadati</taxon>
        <taxon>Nitrospirota</taxon>
        <taxon>Thermodesulfovibrionia</taxon>
        <taxon>Thermodesulfovibrionales</taxon>
        <taxon>Candidatus Magnetobacteriaceae</taxon>
        <taxon>Candidatus Magnetobacterium</taxon>
    </lineage>
</organism>
<reference evidence="1 2" key="1">
    <citation type="submission" date="2015-02" db="EMBL/GenBank/DDBJ databases">
        <title>Single-cell genomics of uncultivated deep-branching MTB reveals a conserved set of magnetosome genes.</title>
        <authorList>
            <person name="Kolinko S."/>
            <person name="Richter M."/>
            <person name="Glockner F.O."/>
            <person name="Brachmann A."/>
            <person name="Schuler D."/>
        </authorList>
    </citation>
    <scope>NUCLEOTIDE SEQUENCE [LARGE SCALE GENOMIC DNA]</scope>
    <source>
        <strain evidence="1">TM-1</strain>
    </source>
</reference>
<keyword evidence="2" id="KW-1185">Reference proteome</keyword>
<evidence type="ECO:0000313" key="1">
    <source>
        <dbReference type="EMBL" id="KJU82742.1"/>
    </source>
</evidence>
<sequence>MVTAQDIASWFYDDTGAYPGVVDRGFAGGNEGYVVVIIGVRRLCVLCWTDGNVYANEGRADGIYDLMIRLLGYLGLYRDCTAGVVKARQLALGHCLIVVGLQEFSDYTAFLIALIDSPSEGQYGHNHYSPDPGLITPGAALRLMLHVPAIFRVVIFHSLLLS</sequence>
<proteinExistence type="predicted"/>
<dbReference type="AlphaFoldDB" id="A0A0F3GLL3"/>
<accession>A0A0F3GLL3</accession>
<protein>
    <submittedName>
        <fullName evidence="1">Uncharacterized protein</fullName>
    </submittedName>
</protein>
<dbReference type="EMBL" id="LACI01002188">
    <property type="protein sequence ID" value="KJU82742.1"/>
    <property type="molecule type" value="Genomic_DNA"/>
</dbReference>
<dbReference type="Proteomes" id="UP000033423">
    <property type="component" value="Unassembled WGS sequence"/>
</dbReference>
<name>A0A0F3GLL3_9BACT</name>
<comment type="caution">
    <text evidence="1">The sequence shown here is derived from an EMBL/GenBank/DDBJ whole genome shotgun (WGS) entry which is preliminary data.</text>
</comment>
<evidence type="ECO:0000313" key="2">
    <source>
        <dbReference type="Proteomes" id="UP000033423"/>
    </source>
</evidence>
<gene>
    <name evidence="1" type="ORF">MBAV_005065</name>
</gene>